<dbReference type="InterPro" id="IPR050963">
    <property type="entry name" value="Sirohydro_Cobaltochel/CbiX"/>
</dbReference>
<evidence type="ECO:0000256" key="1">
    <source>
        <dbReference type="ARBA" id="ARBA00022723"/>
    </source>
</evidence>
<protein>
    <submittedName>
        <fullName evidence="3">Sirohydrochlorin</fullName>
    </submittedName>
</protein>
<dbReference type="GO" id="GO:0016829">
    <property type="term" value="F:lyase activity"/>
    <property type="evidence" value="ECO:0007669"/>
    <property type="project" value="UniProtKB-KW"/>
</dbReference>
<name>A0A9E7IAH4_9LILI</name>
<accession>A0A9E7IAH4</accession>
<dbReference type="Proteomes" id="UP001055439">
    <property type="component" value="Chromosome 9"/>
</dbReference>
<dbReference type="EMBL" id="CP097511">
    <property type="protein sequence ID" value="URE44337.1"/>
    <property type="molecule type" value="Genomic_DNA"/>
</dbReference>
<proteinExistence type="predicted"/>
<evidence type="ECO:0000313" key="4">
    <source>
        <dbReference type="Proteomes" id="UP001055439"/>
    </source>
</evidence>
<keyword evidence="4" id="KW-1185">Reference proteome</keyword>
<dbReference type="AlphaFoldDB" id="A0A9E7IAH4"/>
<keyword evidence="1" id="KW-0479">Metal-binding</keyword>
<dbReference type="PANTHER" id="PTHR33542">
    <property type="entry name" value="SIROHYDROCHLORIN FERROCHELATASE, CHLOROPLASTIC"/>
    <property type="match status" value="1"/>
</dbReference>
<dbReference type="CDD" id="cd03416">
    <property type="entry name" value="CbiX_SirB_N"/>
    <property type="match status" value="1"/>
</dbReference>
<sequence>MSRVGPLLASSALVAWRFSRSDSASGKSVRIHHRLPFPISVKLQRIIMKNSTFPTNSSLSLGNEATGRVEHKVGEQDAVIIVDHGSRRQESNLMLNEFVAMFKARTGYQIVEPAHMELAKPSISDSFRLCMQKGAKRVIVSPFFLSPGRHWLQDIPALVADASKEHSGISYVITAPLGLHELMVDVMNDRIKHCLTHVAGDADECSVCAGTGKCQTSNCFFYLLSRFSGSMS</sequence>
<evidence type="ECO:0000313" key="3">
    <source>
        <dbReference type="EMBL" id="URE44337.1"/>
    </source>
</evidence>
<dbReference type="SUPFAM" id="SSF53800">
    <property type="entry name" value="Chelatase"/>
    <property type="match status" value="1"/>
</dbReference>
<keyword evidence="2" id="KW-0456">Lyase</keyword>
<organism evidence="3 4">
    <name type="scientific">Musa troglodytarum</name>
    <name type="common">fe'i banana</name>
    <dbReference type="NCBI Taxonomy" id="320322"/>
    <lineage>
        <taxon>Eukaryota</taxon>
        <taxon>Viridiplantae</taxon>
        <taxon>Streptophyta</taxon>
        <taxon>Embryophyta</taxon>
        <taxon>Tracheophyta</taxon>
        <taxon>Spermatophyta</taxon>
        <taxon>Magnoliopsida</taxon>
        <taxon>Liliopsida</taxon>
        <taxon>Zingiberales</taxon>
        <taxon>Musaceae</taxon>
        <taxon>Musa</taxon>
    </lineage>
</organism>
<evidence type="ECO:0000256" key="2">
    <source>
        <dbReference type="ARBA" id="ARBA00023239"/>
    </source>
</evidence>
<dbReference type="InterPro" id="IPR002762">
    <property type="entry name" value="CbiX-like"/>
</dbReference>
<dbReference type="Pfam" id="PF01903">
    <property type="entry name" value="CbiX"/>
    <property type="match status" value="1"/>
</dbReference>
<dbReference type="Gene3D" id="3.40.50.1400">
    <property type="match status" value="1"/>
</dbReference>
<dbReference type="GO" id="GO:0046872">
    <property type="term" value="F:metal ion binding"/>
    <property type="evidence" value="ECO:0007669"/>
    <property type="project" value="UniProtKB-KW"/>
</dbReference>
<dbReference type="PANTHER" id="PTHR33542:SF3">
    <property type="entry name" value="SIROHYDROCHLORIN FERROCHELATASE, CHLOROPLASTIC"/>
    <property type="match status" value="1"/>
</dbReference>
<dbReference type="OrthoDB" id="3543at2759"/>
<gene>
    <name evidence="3" type="ORF">MUK42_32670</name>
</gene>
<reference evidence="3" key="1">
    <citation type="submission" date="2022-05" db="EMBL/GenBank/DDBJ databases">
        <title>The Musa troglodytarum L. genome provides insights into the mechanism of non-climacteric behaviour and enrichment of carotenoids.</title>
        <authorList>
            <person name="Wang J."/>
        </authorList>
    </citation>
    <scope>NUCLEOTIDE SEQUENCE</scope>
    <source>
        <tissue evidence="3">Leaf</tissue>
    </source>
</reference>